<evidence type="ECO:0000313" key="4">
    <source>
        <dbReference type="Proteomes" id="UP000735302"/>
    </source>
</evidence>
<dbReference type="InterPro" id="IPR002181">
    <property type="entry name" value="Fibrinogen_a/b/g_C_dom"/>
</dbReference>
<dbReference type="InterPro" id="IPR036056">
    <property type="entry name" value="Fibrinogen-like_C"/>
</dbReference>
<dbReference type="GO" id="GO:0005615">
    <property type="term" value="C:extracellular space"/>
    <property type="evidence" value="ECO:0007669"/>
    <property type="project" value="TreeGrafter"/>
</dbReference>
<dbReference type="Gene3D" id="3.90.215.10">
    <property type="entry name" value="Gamma Fibrinogen, chain A, domain 1"/>
    <property type="match status" value="1"/>
</dbReference>
<evidence type="ECO:0000259" key="2">
    <source>
        <dbReference type="PROSITE" id="PS51406"/>
    </source>
</evidence>
<dbReference type="EMBL" id="BLXT01008354">
    <property type="protein sequence ID" value="GFO47843.1"/>
    <property type="molecule type" value="Genomic_DNA"/>
</dbReference>
<dbReference type="Pfam" id="PF00147">
    <property type="entry name" value="Fibrinogen_C"/>
    <property type="match status" value="1"/>
</dbReference>
<reference evidence="3 4" key="1">
    <citation type="journal article" date="2021" name="Elife">
        <title>Chloroplast acquisition without the gene transfer in kleptoplastic sea slugs, Plakobranchus ocellatus.</title>
        <authorList>
            <person name="Maeda T."/>
            <person name="Takahashi S."/>
            <person name="Yoshida T."/>
            <person name="Shimamura S."/>
            <person name="Takaki Y."/>
            <person name="Nagai Y."/>
            <person name="Toyoda A."/>
            <person name="Suzuki Y."/>
            <person name="Arimoto A."/>
            <person name="Ishii H."/>
            <person name="Satoh N."/>
            <person name="Nishiyama T."/>
            <person name="Hasebe M."/>
            <person name="Maruyama T."/>
            <person name="Minagawa J."/>
            <person name="Obokata J."/>
            <person name="Shigenobu S."/>
        </authorList>
    </citation>
    <scope>NUCLEOTIDE SEQUENCE [LARGE SCALE GENOMIC DNA]</scope>
</reference>
<dbReference type="PANTHER" id="PTHR19143:SF458">
    <property type="entry name" value="FIBRINOGEN C-TERMINAL DOMAIN-CONTAINING PROTEIN-RELATED"/>
    <property type="match status" value="1"/>
</dbReference>
<dbReference type="Proteomes" id="UP000735302">
    <property type="component" value="Unassembled WGS sequence"/>
</dbReference>
<dbReference type="InterPro" id="IPR050373">
    <property type="entry name" value="Fibrinogen_C-term_domain"/>
</dbReference>
<keyword evidence="4" id="KW-1185">Reference proteome</keyword>
<dbReference type="SMART" id="SM00186">
    <property type="entry name" value="FBG"/>
    <property type="match status" value="1"/>
</dbReference>
<gene>
    <name evidence="3" type="ORF">PoB_007434800</name>
</gene>
<organism evidence="3 4">
    <name type="scientific">Plakobranchus ocellatus</name>
    <dbReference type="NCBI Taxonomy" id="259542"/>
    <lineage>
        <taxon>Eukaryota</taxon>
        <taxon>Metazoa</taxon>
        <taxon>Spiralia</taxon>
        <taxon>Lophotrochozoa</taxon>
        <taxon>Mollusca</taxon>
        <taxon>Gastropoda</taxon>
        <taxon>Heterobranchia</taxon>
        <taxon>Euthyneura</taxon>
        <taxon>Panpulmonata</taxon>
        <taxon>Sacoglossa</taxon>
        <taxon>Placobranchoidea</taxon>
        <taxon>Plakobranchidae</taxon>
        <taxon>Plakobranchus</taxon>
    </lineage>
</organism>
<proteinExistence type="predicted"/>
<dbReference type="PANTHER" id="PTHR19143">
    <property type="entry name" value="FIBRINOGEN/TENASCIN/ANGIOPOEITIN"/>
    <property type="match status" value="1"/>
</dbReference>
<dbReference type="InterPro" id="IPR014716">
    <property type="entry name" value="Fibrinogen_a/b/g_C_1"/>
</dbReference>
<feature type="domain" description="Fibrinogen C-terminal" evidence="2">
    <location>
        <begin position="22"/>
        <end position="97"/>
    </location>
</feature>
<comment type="caution">
    <text evidence="3">The sequence shown here is derived from an EMBL/GenBank/DDBJ whole genome shotgun (WGS) entry which is preliminary data.</text>
</comment>
<dbReference type="SUPFAM" id="SSF56496">
    <property type="entry name" value="Fibrinogen C-terminal domain-like"/>
    <property type="match status" value="1"/>
</dbReference>
<evidence type="ECO:0000313" key="3">
    <source>
        <dbReference type="EMBL" id="GFO47843.1"/>
    </source>
</evidence>
<name>A0AAV4DUS8_9GAST</name>
<dbReference type="PROSITE" id="PS00514">
    <property type="entry name" value="FIBRINOGEN_C_1"/>
    <property type="match status" value="1"/>
</dbReference>
<protein>
    <submittedName>
        <fullName evidence="3">Fibrinogen c domain-containing protein 1-like</fullName>
    </submittedName>
</protein>
<keyword evidence="1" id="KW-1015">Disulfide bond</keyword>
<dbReference type="AlphaFoldDB" id="A0AAV4DUS8"/>
<evidence type="ECO:0000256" key="1">
    <source>
        <dbReference type="ARBA" id="ARBA00023157"/>
    </source>
</evidence>
<dbReference type="PROSITE" id="PS51406">
    <property type="entry name" value="FIBRINOGEN_C_2"/>
    <property type="match status" value="1"/>
</dbReference>
<accession>A0AAV4DUS8</accession>
<dbReference type="InterPro" id="IPR020837">
    <property type="entry name" value="Fibrinogen_CS"/>
</dbReference>
<sequence length="101" mass="11609">MLIVIIQTSMECGMKERAKGPLIQHNGEPFSTRRGRDNDGSTRNCAELYTGAWWYADCHHSNLNGMWNEGKGKGTRWYTFTSENAATYTEMKLRRVISFLN</sequence>